<dbReference type="GO" id="GO:0005886">
    <property type="term" value="C:plasma membrane"/>
    <property type="evidence" value="ECO:0007669"/>
    <property type="project" value="UniProtKB-SubCell"/>
</dbReference>
<keyword evidence="4 6" id="KW-1133">Transmembrane helix</keyword>
<feature type="transmembrane region" description="Helical" evidence="6">
    <location>
        <begin position="177"/>
        <end position="194"/>
    </location>
</feature>
<evidence type="ECO:0000256" key="5">
    <source>
        <dbReference type="ARBA" id="ARBA00023136"/>
    </source>
</evidence>
<sequence>MHTDLSTPRYTLTEDAQGLLVATTEAALGIHLLRAAGLITGGTAGLALLIAYAFGWGFGLVFFVVNLPFYAFAWARKGPAFAVKSFVSVTAVSLLAEAMAPFVPVDGIHPAAAAILFGVVCGVGLLGLFRHASSLGGVSIVALILQDRTGIRAGWIQLGYDITLFSVALTVLPADRVMWSALGALILNAIVAMNHRRDWYVVT</sequence>
<evidence type="ECO:0000313" key="8">
    <source>
        <dbReference type="Proteomes" id="UP000598196"/>
    </source>
</evidence>
<keyword evidence="3 6" id="KW-0812">Transmembrane</keyword>
<organism evidence="7 8">
    <name type="scientific">Gemmobacter aquaticus</name>
    <dbReference type="NCBI Taxonomy" id="490185"/>
    <lineage>
        <taxon>Bacteria</taxon>
        <taxon>Pseudomonadati</taxon>
        <taxon>Pseudomonadota</taxon>
        <taxon>Alphaproteobacteria</taxon>
        <taxon>Rhodobacterales</taxon>
        <taxon>Paracoccaceae</taxon>
        <taxon>Gemmobacter</taxon>
    </lineage>
</organism>
<dbReference type="RefSeq" id="WP_146285831.1">
    <property type="nucleotide sequence ID" value="NZ_BMLP01000001.1"/>
</dbReference>
<proteinExistence type="predicted"/>
<reference evidence="7 8" key="1">
    <citation type="journal article" date="2014" name="Int. J. Syst. Evol. Microbiol.">
        <title>Complete genome sequence of Corynebacterium casei LMG S-19264T (=DSM 44701T), isolated from a smear-ripened cheese.</title>
        <authorList>
            <consortium name="US DOE Joint Genome Institute (JGI-PGF)"/>
            <person name="Walter F."/>
            <person name="Albersmeier A."/>
            <person name="Kalinowski J."/>
            <person name="Ruckert C."/>
        </authorList>
    </citation>
    <scope>NUCLEOTIDE SEQUENCE [LARGE SCALE GENOMIC DNA]</scope>
    <source>
        <strain evidence="7 8">CGMCC 1.7029</strain>
    </source>
</reference>
<feature type="transmembrane region" description="Helical" evidence="6">
    <location>
        <begin position="108"/>
        <end position="129"/>
    </location>
</feature>
<name>A0A918DBZ6_9RHOB</name>
<dbReference type="InterPro" id="IPR051461">
    <property type="entry name" value="UPF0750_membrane"/>
</dbReference>
<comment type="subcellular location">
    <subcellularLocation>
        <location evidence="1">Cell membrane</location>
        <topology evidence="1">Multi-pass membrane protein</topology>
    </subcellularLocation>
</comment>
<gene>
    <name evidence="7" type="ORF">GCM10010991_03770</name>
</gene>
<comment type="caution">
    <text evidence="7">The sequence shown here is derived from an EMBL/GenBank/DDBJ whole genome shotgun (WGS) entry which is preliminary data.</text>
</comment>
<dbReference type="Proteomes" id="UP000598196">
    <property type="component" value="Unassembled WGS sequence"/>
</dbReference>
<evidence type="ECO:0000256" key="2">
    <source>
        <dbReference type="ARBA" id="ARBA00022475"/>
    </source>
</evidence>
<dbReference type="PANTHER" id="PTHR33545">
    <property type="entry name" value="UPF0750 MEMBRANE PROTEIN YITT-RELATED"/>
    <property type="match status" value="1"/>
</dbReference>
<dbReference type="PANTHER" id="PTHR33545:SF5">
    <property type="entry name" value="UPF0750 MEMBRANE PROTEIN YITT"/>
    <property type="match status" value="1"/>
</dbReference>
<feature type="transmembrane region" description="Helical" evidence="6">
    <location>
        <begin position="46"/>
        <end position="69"/>
    </location>
</feature>
<dbReference type="EMBL" id="BMLP01000001">
    <property type="protein sequence ID" value="GGO24852.1"/>
    <property type="molecule type" value="Genomic_DNA"/>
</dbReference>
<dbReference type="Pfam" id="PF02588">
    <property type="entry name" value="YitT_membrane"/>
    <property type="match status" value="1"/>
</dbReference>
<feature type="transmembrane region" description="Helical" evidence="6">
    <location>
        <begin position="81"/>
        <end position="102"/>
    </location>
</feature>
<keyword evidence="5 6" id="KW-0472">Membrane</keyword>
<protein>
    <submittedName>
        <fullName evidence="7">Membrane protein</fullName>
    </submittedName>
</protein>
<evidence type="ECO:0000256" key="6">
    <source>
        <dbReference type="SAM" id="Phobius"/>
    </source>
</evidence>
<evidence type="ECO:0000256" key="3">
    <source>
        <dbReference type="ARBA" id="ARBA00022692"/>
    </source>
</evidence>
<keyword evidence="8" id="KW-1185">Reference proteome</keyword>
<accession>A0A918DBZ6</accession>
<evidence type="ECO:0000256" key="4">
    <source>
        <dbReference type="ARBA" id="ARBA00022989"/>
    </source>
</evidence>
<dbReference type="OrthoDB" id="3296441at2"/>
<keyword evidence="2" id="KW-1003">Cell membrane</keyword>
<dbReference type="InterPro" id="IPR003740">
    <property type="entry name" value="YitT"/>
</dbReference>
<feature type="transmembrane region" description="Helical" evidence="6">
    <location>
        <begin position="150"/>
        <end position="171"/>
    </location>
</feature>
<evidence type="ECO:0000313" key="7">
    <source>
        <dbReference type="EMBL" id="GGO24852.1"/>
    </source>
</evidence>
<evidence type="ECO:0000256" key="1">
    <source>
        <dbReference type="ARBA" id="ARBA00004651"/>
    </source>
</evidence>
<dbReference type="AlphaFoldDB" id="A0A918DBZ6"/>